<dbReference type="Proteomes" id="UP001183629">
    <property type="component" value="Unassembled WGS sequence"/>
</dbReference>
<feature type="domain" description="Acyl-CoA dehydrogenase C-terminal" evidence="2">
    <location>
        <begin position="231"/>
        <end position="360"/>
    </location>
</feature>
<name>A0AAE4CQI0_9ACTN</name>
<dbReference type="InterPro" id="IPR013107">
    <property type="entry name" value="Acyl-CoA_DH_C"/>
</dbReference>
<dbReference type="InterPro" id="IPR037069">
    <property type="entry name" value="AcylCoA_DH/ox_N_sf"/>
</dbReference>
<sequence>MNTDRTDLVARARALRPEMSANGFRADAEGTDVADNMRLLGEAGLDRLNVPVEFGGLWDGAWGGLPETIEAIVEVSAADGSTGQCWSANALVARQIFISDIPREVRRQVADELITDGRRLVSSASEAGGTGPVTGRRVPGGIVVDGTKTFNTNSGGGGRDLLHVRFLLDGAPHQALVRLDDPGLTAAHDWDNMGQRGTDSQTIVYENVFVPDGWHFPPAAIDPYLLSAVMLTHAALLQGLGEGALEATTGYLRTVNRASMPKFAGTREDPLIHRRLGEMSSDLAAARALLLAVAAEIAAGTTDPAETGVRGFRAKVASTAAGLRVTADIHELTGGRGTSNRYRFDRYWRNARAFASHDSLDAKMAFVGAYEVTGALPDITEYLAV</sequence>
<evidence type="ECO:0000313" key="4">
    <source>
        <dbReference type="Proteomes" id="UP001183629"/>
    </source>
</evidence>
<dbReference type="Pfam" id="PF08028">
    <property type="entry name" value="Acyl-CoA_dh_2"/>
    <property type="match status" value="1"/>
</dbReference>
<dbReference type="InterPro" id="IPR036250">
    <property type="entry name" value="AcylCo_DH-like_C"/>
</dbReference>
<evidence type="ECO:0000256" key="1">
    <source>
        <dbReference type="ARBA" id="ARBA00023002"/>
    </source>
</evidence>
<keyword evidence="1" id="KW-0560">Oxidoreductase</keyword>
<gene>
    <name evidence="3" type="ORF">J2S44_001185</name>
</gene>
<dbReference type="InterPro" id="IPR009100">
    <property type="entry name" value="AcylCoA_DH/oxidase_NM_dom_sf"/>
</dbReference>
<dbReference type="EMBL" id="JAVDYC010000001">
    <property type="protein sequence ID" value="MDR7320935.1"/>
    <property type="molecule type" value="Genomic_DNA"/>
</dbReference>
<dbReference type="Gene3D" id="1.10.540.10">
    <property type="entry name" value="Acyl-CoA dehydrogenase/oxidase, N-terminal domain"/>
    <property type="match status" value="1"/>
</dbReference>
<dbReference type="GO" id="GO:0006552">
    <property type="term" value="P:L-leucine catabolic process"/>
    <property type="evidence" value="ECO:0007669"/>
    <property type="project" value="TreeGrafter"/>
</dbReference>
<dbReference type="PIRSF" id="PIRSF016578">
    <property type="entry name" value="HsaA"/>
    <property type="match status" value="1"/>
</dbReference>
<protein>
    <submittedName>
        <fullName evidence="3">Alkylation response protein AidB-like acyl-CoA dehydrogenase</fullName>
    </submittedName>
</protein>
<dbReference type="GO" id="GO:0008470">
    <property type="term" value="F:3-methylbutanoyl-CoA dehydrogenase activity"/>
    <property type="evidence" value="ECO:0007669"/>
    <property type="project" value="TreeGrafter"/>
</dbReference>
<evidence type="ECO:0000259" key="2">
    <source>
        <dbReference type="Pfam" id="PF08028"/>
    </source>
</evidence>
<comment type="caution">
    <text evidence="3">The sequence shown here is derived from an EMBL/GenBank/DDBJ whole genome shotgun (WGS) entry which is preliminary data.</text>
</comment>
<accession>A0AAE4CQI0</accession>
<dbReference type="PANTHER" id="PTHR43884">
    <property type="entry name" value="ACYL-COA DEHYDROGENASE"/>
    <property type="match status" value="1"/>
</dbReference>
<proteinExistence type="predicted"/>
<dbReference type="Gene3D" id="1.20.140.10">
    <property type="entry name" value="Butyryl-CoA Dehydrogenase, subunit A, domain 3"/>
    <property type="match status" value="1"/>
</dbReference>
<dbReference type="RefSeq" id="WP_310409637.1">
    <property type="nucleotide sequence ID" value="NZ_JAVDYC010000001.1"/>
</dbReference>
<dbReference type="InterPro" id="IPR046373">
    <property type="entry name" value="Acyl-CoA_Oxase/DH_mid-dom_sf"/>
</dbReference>
<organism evidence="3 4">
    <name type="scientific">Catenuloplanes niger</name>
    <dbReference type="NCBI Taxonomy" id="587534"/>
    <lineage>
        <taxon>Bacteria</taxon>
        <taxon>Bacillati</taxon>
        <taxon>Actinomycetota</taxon>
        <taxon>Actinomycetes</taxon>
        <taxon>Micromonosporales</taxon>
        <taxon>Micromonosporaceae</taxon>
        <taxon>Catenuloplanes</taxon>
    </lineage>
</organism>
<keyword evidence="4" id="KW-1185">Reference proteome</keyword>
<dbReference type="PANTHER" id="PTHR43884:SF12">
    <property type="entry name" value="ISOVALERYL-COA DEHYDROGENASE, MITOCHONDRIAL-RELATED"/>
    <property type="match status" value="1"/>
</dbReference>
<dbReference type="Gene3D" id="2.40.110.10">
    <property type="entry name" value="Butyryl-CoA Dehydrogenase, subunit A, domain 2"/>
    <property type="match status" value="1"/>
</dbReference>
<dbReference type="SUPFAM" id="SSF47203">
    <property type="entry name" value="Acyl-CoA dehydrogenase C-terminal domain-like"/>
    <property type="match status" value="1"/>
</dbReference>
<evidence type="ECO:0000313" key="3">
    <source>
        <dbReference type="EMBL" id="MDR7320935.1"/>
    </source>
</evidence>
<reference evidence="3 4" key="1">
    <citation type="submission" date="2023-07" db="EMBL/GenBank/DDBJ databases">
        <title>Sequencing the genomes of 1000 actinobacteria strains.</title>
        <authorList>
            <person name="Klenk H.-P."/>
        </authorList>
    </citation>
    <scope>NUCLEOTIDE SEQUENCE [LARGE SCALE GENOMIC DNA]</scope>
    <source>
        <strain evidence="3 4">DSM 44711</strain>
    </source>
</reference>
<dbReference type="SUPFAM" id="SSF56645">
    <property type="entry name" value="Acyl-CoA dehydrogenase NM domain-like"/>
    <property type="match status" value="1"/>
</dbReference>
<dbReference type="GO" id="GO:0050660">
    <property type="term" value="F:flavin adenine dinucleotide binding"/>
    <property type="evidence" value="ECO:0007669"/>
    <property type="project" value="InterPro"/>
</dbReference>
<dbReference type="AlphaFoldDB" id="A0AAE4CQI0"/>